<organism evidence="1">
    <name type="scientific">freshwater metagenome</name>
    <dbReference type="NCBI Taxonomy" id="449393"/>
    <lineage>
        <taxon>unclassified sequences</taxon>
        <taxon>metagenomes</taxon>
        <taxon>ecological metagenomes</taxon>
    </lineage>
</organism>
<dbReference type="EMBL" id="CAEZVL010000052">
    <property type="protein sequence ID" value="CAB4627754.1"/>
    <property type="molecule type" value="Genomic_DNA"/>
</dbReference>
<sequence length="288" mass="32156">MEVNEVLKWDGLAAPLRRPVMVVALTGWFDAAGVATSALEHLIEHNAPEIAAVIDADPFYDFTQIRPEVRLDDNDERVIDWPSNNVMALRFPEFSRDIVVISGVEPHTRWHTFVRCIVAAYTRLGCEAIVTVGASADAIPHTRTPSVVGSTVDPQLARSLGLSRPSYQGMTGVIGVMQTEFEREELPAISLRVGVPHYLGNAQHPQASAALLRQLEHVLGVPTRHSELEEDIERWRSLHDDAVSEDDRALNYVKMLELQFDRHTEATMTSGDDLAAEFEKFLDENRPD</sequence>
<proteinExistence type="predicted"/>
<dbReference type="EMBL" id="CAEZSL010000198">
    <property type="protein sequence ID" value="CAB4553035.1"/>
    <property type="molecule type" value="Genomic_DNA"/>
</dbReference>
<gene>
    <name evidence="1" type="ORF">UFOPK1421_01410</name>
    <name evidence="2" type="ORF">UFOPK1820_01068</name>
    <name evidence="3" type="ORF">UFOPK1960_00486</name>
</gene>
<evidence type="ECO:0000313" key="1">
    <source>
        <dbReference type="EMBL" id="CAB4553035.1"/>
    </source>
</evidence>
<dbReference type="AlphaFoldDB" id="A0A6J6CPC9"/>
<accession>A0A6J6CPC9</accession>
<evidence type="ECO:0000313" key="2">
    <source>
        <dbReference type="EMBL" id="CAB4606104.1"/>
    </source>
</evidence>
<evidence type="ECO:0000313" key="3">
    <source>
        <dbReference type="EMBL" id="CAB4627754.1"/>
    </source>
</evidence>
<dbReference type="InterPro" id="IPR008492">
    <property type="entry name" value="Rv2714-like"/>
</dbReference>
<dbReference type="EMBL" id="CAEZUK010000187">
    <property type="protein sequence ID" value="CAB4606104.1"/>
    <property type="molecule type" value="Genomic_DNA"/>
</dbReference>
<protein>
    <submittedName>
        <fullName evidence="1">Unannotated protein</fullName>
    </submittedName>
</protein>
<dbReference type="Gene3D" id="3.40.50.10900">
    <property type="entry name" value="PAC-like subunit"/>
    <property type="match status" value="1"/>
</dbReference>
<dbReference type="InterPro" id="IPR019151">
    <property type="entry name" value="Proteasome_assmbl_chaperone_2"/>
</dbReference>
<dbReference type="SUPFAM" id="SSF159659">
    <property type="entry name" value="Cgl1923-like"/>
    <property type="match status" value="1"/>
</dbReference>
<dbReference type="PIRSF" id="PIRSF028754">
    <property type="entry name" value="UCP028754"/>
    <property type="match status" value="1"/>
</dbReference>
<reference evidence="1" key="1">
    <citation type="submission" date="2020-05" db="EMBL/GenBank/DDBJ databases">
        <authorList>
            <person name="Chiriac C."/>
            <person name="Salcher M."/>
            <person name="Ghai R."/>
            <person name="Kavagutti S V."/>
        </authorList>
    </citation>
    <scope>NUCLEOTIDE SEQUENCE</scope>
</reference>
<dbReference type="Pfam" id="PF09754">
    <property type="entry name" value="PAC2"/>
    <property type="match status" value="1"/>
</dbReference>
<dbReference type="InterPro" id="IPR038389">
    <property type="entry name" value="PSMG2_sf"/>
</dbReference>
<name>A0A6J6CPC9_9ZZZZ</name>